<keyword evidence="2" id="KW-0805">Transcription regulation</keyword>
<name>A0A4Y7JZS9_PAPSO</name>
<evidence type="ECO:0000313" key="7">
    <source>
        <dbReference type="EMBL" id="RZC66187.1"/>
    </source>
</evidence>
<evidence type="ECO:0000256" key="4">
    <source>
        <dbReference type="ARBA" id="ARBA00023242"/>
    </source>
</evidence>
<keyword evidence="4" id="KW-0539">Nucleus</keyword>
<organism evidence="7 8">
    <name type="scientific">Papaver somniferum</name>
    <name type="common">Opium poppy</name>
    <dbReference type="NCBI Taxonomy" id="3469"/>
    <lineage>
        <taxon>Eukaryota</taxon>
        <taxon>Viridiplantae</taxon>
        <taxon>Streptophyta</taxon>
        <taxon>Embryophyta</taxon>
        <taxon>Tracheophyta</taxon>
        <taxon>Spermatophyta</taxon>
        <taxon>Magnoliopsida</taxon>
        <taxon>Ranunculales</taxon>
        <taxon>Papaveraceae</taxon>
        <taxon>Papaveroideae</taxon>
        <taxon>Papaver</taxon>
    </lineage>
</organism>
<keyword evidence="5" id="KW-0175">Coiled coil</keyword>
<dbReference type="InterPro" id="IPR011598">
    <property type="entry name" value="bHLH_dom"/>
</dbReference>
<dbReference type="Pfam" id="PF22754">
    <property type="entry name" value="bHLH-TF_ACT-like_plant"/>
    <property type="match status" value="1"/>
</dbReference>
<reference evidence="7 8" key="1">
    <citation type="journal article" date="2018" name="Science">
        <title>The opium poppy genome and morphinan production.</title>
        <authorList>
            <person name="Guo L."/>
            <person name="Winzer T."/>
            <person name="Yang X."/>
            <person name="Li Y."/>
            <person name="Ning Z."/>
            <person name="He Z."/>
            <person name="Teodor R."/>
            <person name="Lu Y."/>
            <person name="Bowser T.A."/>
            <person name="Graham I.A."/>
            <person name="Ye K."/>
        </authorList>
    </citation>
    <scope>NUCLEOTIDE SEQUENCE [LARGE SCALE GENOMIC DNA]</scope>
    <source>
        <strain evidence="8">cv. HN1</strain>
        <tissue evidence="7">Leaves</tissue>
    </source>
</reference>
<dbReference type="PANTHER" id="PTHR45959">
    <property type="entry name" value="BHLH TRANSCRIPTION FACTOR"/>
    <property type="match status" value="1"/>
</dbReference>
<dbReference type="Gramene" id="RZC66187">
    <property type="protein sequence ID" value="RZC66187"/>
    <property type="gene ID" value="C5167_009880"/>
</dbReference>
<dbReference type="EMBL" id="CM010720">
    <property type="protein sequence ID" value="RZC66187.1"/>
    <property type="molecule type" value="Genomic_DNA"/>
</dbReference>
<proteinExistence type="predicted"/>
<dbReference type="GO" id="GO:0046983">
    <property type="term" value="F:protein dimerization activity"/>
    <property type="evidence" value="ECO:0007669"/>
    <property type="project" value="InterPro"/>
</dbReference>
<evidence type="ECO:0000313" key="8">
    <source>
        <dbReference type="Proteomes" id="UP000316621"/>
    </source>
</evidence>
<dbReference type="Proteomes" id="UP000316621">
    <property type="component" value="Chromosome 6"/>
</dbReference>
<dbReference type="Pfam" id="PF00010">
    <property type="entry name" value="HLH"/>
    <property type="match status" value="1"/>
</dbReference>
<evidence type="ECO:0000256" key="2">
    <source>
        <dbReference type="ARBA" id="ARBA00023015"/>
    </source>
</evidence>
<feature type="domain" description="BHLH" evidence="6">
    <location>
        <begin position="180"/>
        <end position="229"/>
    </location>
</feature>
<dbReference type="GO" id="GO:0005634">
    <property type="term" value="C:nucleus"/>
    <property type="evidence" value="ECO:0007669"/>
    <property type="project" value="UniProtKB-SubCell"/>
</dbReference>
<dbReference type="CDD" id="cd11452">
    <property type="entry name" value="bHLH_AtNAI1_like"/>
    <property type="match status" value="1"/>
</dbReference>
<sequence length="359" mass="40077">MEDSSIQCLLDMGMEDQTFINQYLYMDTTDEFSAQHIVDALGEDFTRQSFSSNQSFSVNLAYVETPTDQRSEKQLKTTDSWNSYRTSTDQNNHLISTPLNFISFSRNGQSSPMDSLQALQVCGNVVGDHVNPREEVVSPGNKKMMFPSDVSYLNVVNSASKGNQHGKKSTVAAMINNQQSCTKDHVMAERKRRQKLNQRFIALSAVVPGLKKMDKASVLGDAIKYLKQLQEKAKTLEEQTTKKTVESVIFLKKTQIYADDKNSSSSNENSVAGSTYDEPLPEIEARVSHNNVLIRIHCEKHNGVFAKVLSQIEKLHLSVINSNAIPFDDSSLAITIAAQMNAEYSMTVKDLVKSLRSVV</sequence>
<dbReference type="SUPFAM" id="SSF47459">
    <property type="entry name" value="HLH, helix-loop-helix DNA-binding domain"/>
    <property type="match status" value="1"/>
</dbReference>
<dbReference type="SMART" id="SM00353">
    <property type="entry name" value="HLH"/>
    <property type="match status" value="1"/>
</dbReference>
<feature type="coiled-coil region" evidence="5">
    <location>
        <begin position="219"/>
        <end position="246"/>
    </location>
</feature>
<evidence type="ECO:0000256" key="1">
    <source>
        <dbReference type="ARBA" id="ARBA00004123"/>
    </source>
</evidence>
<evidence type="ECO:0000259" key="6">
    <source>
        <dbReference type="PROSITE" id="PS50888"/>
    </source>
</evidence>
<keyword evidence="8" id="KW-1185">Reference proteome</keyword>
<protein>
    <recommendedName>
        <fullName evidence="6">BHLH domain-containing protein</fullName>
    </recommendedName>
</protein>
<accession>A0A4Y7JZS9</accession>
<dbReference type="AlphaFoldDB" id="A0A4Y7JZS9"/>
<evidence type="ECO:0000256" key="5">
    <source>
        <dbReference type="SAM" id="Coils"/>
    </source>
</evidence>
<dbReference type="STRING" id="3469.A0A4Y7JZS9"/>
<dbReference type="Gene3D" id="4.10.280.10">
    <property type="entry name" value="Helix-loop-helix DNA-binding domain"/>
    <property type="match status" value="1"/>
</dbReference>
<dbReference type="InterPro" id="IPR054502">
    <property type="entry name" value="bHLH-TF_ACT-like_plant"/>
</dbReference>
<dbReference type="InterPro" id="IPR036638">
    <property type="entry name" value="HLH_DNA-bd_sf"/>
</dbReference>
<evidence type="ECO:0000256" key="3">
    <source>
        <dbReference type="ARBA" id="ARBA00023163"/>
    </source>
</evidence>
<comment type="subcellular location">
    <subcellularLocation>
        <location evidence="1">Nucleus</location>
    </subcellularLocation>
</comment>
<keyword evidence="3" id="KW-0804">Transcription</keyword>
<gene>
    <name evidence="7" type="ORF">C5167_009880</name>
</gene>
<dbReference type="InterPro" id="IPR052610">
    <property type="entry name" value="bHLH_transcription_regulator"/>
</dbReference>
<dbReference type="PROSITE" id="PS50888">
    <property type="entry name" value="BHLH"/>
    <property type="match status" value="1"/>
</dbReference>
<dbReference type="PANTHER" id="PTHR45959:SF2">
    <property type="entry name" value="BHLH TRANSCRIPTION FACTOR"/>
    <property type="match status" value="1"/>
</dbReference>